<dbReference type="OrthoDB" id="10264771at2759"/>
<feature type="active site" description="Proton donor/acceptor" evidence="1">
    <location>
        <position position="30"/>
    </location>
</feature>
<dbReference type="GO" id="GO:0006487">
    <property type="term" value="P:protein N-linked glycosylation"/>
    <property type="evidence" value="ECO:0007669"/>
    <property type="project" value="TreeGrafter"/>
</dbReference>
<dbReference type="GO" id="GO:0006013">
    <property type="term" value="P:mannose metabolic process"/>
    <property type="evidence" value="ECO:0007669"/>
    <property type="project" value="TreeGrafter"/>
</dbReference>
<reference evidence="5 6" key="1">
    <citation type="journal article" date="2018" name="PLoS ONE">
        <title>The draft genome of Kipferlia bialata reveals reductive genome evolution in fornicate parasites.</title>
        <authorList>
            <person name="Tanifuji G."/>
            <person name="Takabayashi S."/>
            <person name="Kume K."/>
            <person name="Takagi M."/>
            <person name="Nakayama T."/>
            <person name="Kamikawa R."/>
            <person name="Inagaki Y."/>
            <person name="Hashimoto T."/>
        </authorList>
    </citation>
    <scope>NUCLEOTIDE SEQUENCE [LARGE SCALE GENOMIC DNA]</scope>
    <source>
        <strain evidence="5">NY0173</strain>
    </source>
</reference>
<dbReference type="GO" id="GO:0046872">
    <property type="term" value="F:metal ion binding"/>
    <property type="evidence" value="ECO:0007669"/>
    <property type="project" value="UniProtKB-KW"/>
</dbReference>
<dbReference type="PANTHER" id="PTHR10466:SF0">
    <property type="entry name" value="PHOSPHOMANNOMUTASE"/>
    <property type="match status" value="1"/>
</dbReference>
<gene>
    <name evidence="5" type="ORF">KIPB_009925</name>
</gene>
<protein>
    <recommendedName>
        <fullName evidence="4">Phosphomannomutase</fullName>
        <ecNumber evidence="4">5.4.2.8</ecNumber>
    </recommendedName>
</protein>
<dbReference type="Pfam" id="PF03332">
    <property type="entry name" value="PMM"/>
    <property type="match status" value="1"/>
</dbReference>
<feature type="binding site" evidence="3">
    <location>
        <position position="30"/>
    </location>
    <ligand>
        <name>Mg(2+)</name>
        <dbReference type="ChEBI" id="CHEBI:18420"/>
        <label>1</label>
    </ligand>
</feature>
<evidence type="ECO:0000256" key="2">
    <source>
        <dbReference type="PIRSR" id="PIRSR605002-2"/>
    </source>
</evidence>
<accession>A0A9K3D301</accession>
<evidence type="ECO:0000256" key="1">
    <source>
        <dbReference type="PIRSR" id="PIRSR605002-1"/>
    </source>
</evidence>
<feature type="binding site" evidence="2">
    <location>
        <position position="159"/>
    </location>
    <ligand>
        <name>alpha-D-mannose 1-phosphate</name>
        <dbReference type="ChEBI" id="CHEBI:58409"/>
    </ligand>
</feature>
<organism evidence="5 6">
    <name type="scientific">Kipferlia bialata</name>
    <dbReference type="NCBI Taxonomy" id="797122"/>
    <lineage>
        <taxon>Eukaryota</taxon>
        <taxon>Metamonada</taxon>
        <taxon>Carpediemonas-like organisms</taxon>
        <taxon>Kipferlia</taxon>
    </lineage>
</organism>
<dbReference type="InterPro" id="IPR036412">
    <property type="entry name" value="HAD-like_sf"/>
</dbReference>
<dbReference type="EC" id="5.4.2.8" evidence="4"/>
<comment type="catalytic activity">
    <reaction evidence="4">
        <text>alpha-D-mannose 1-phosphate = D-mannose 6-phosphate</text>
        <dbReference type="Rhea" id="RHEA:11140"/>
        <dbReference type="ChEBI" id="CHEBI:58409"/>
        <dbReference type="ChEBI" id="CHEBI:58735"/>
        <dbReference type="EC" id="5.4.2.8"/>
    </reaction>
</comment>
<dbReference type="AlphaFoldDB" id="A0A9K3D301"/>
<keyword evidence="4" id="KW-0413">Isomerase</keyword>
<dbReference type="PANTHER" id="PTHR10466">
    <property type="entry name" value="PHOSPHOMANNOMUTASE"/>
    <property type="match status" value="1"/>
</dbReference>
<comment type="subcellular location">
    <subcellularLocation>
        <location evidence="4">Cytoplasm</location>
    </subcellularLocation>
</comment>
<feature type="binding site" evidence="2">
    <location>
        <position position="152"/>
    </location>
    <ligand>
        <name>alpha-D-mannose 1-phosphate</name>
        <dbReference type="ChEBI" id="CHEBI:58409"/>
    </ligand>
</feature>
<evidence type="ECO:0000313" key="5">
    <source>
        <dbReference type="EMBL" id="GIQ87811.1"/>
    </source>
</evidence>
<dbReference type="Gene3D" id="3.40.50.1000">
    <property type="entry name" value="HAD superfamily/HAD-like"/>
    <property type="match status" value="1"/>
</dbReference>
<dbReference type="GO" id="GO:0005829">
    <property type="term" value="C:cytosol"/>
    <property type="evidence" value="ECO:0007669"/>
    <property type="project" value="TreeGrafter"/>
</dbReference>
<comment type="subunit">
    <text evidence="4">Homodimer.</text>
</comment>
<dbReference type="SUPFAM" id="SSF56784">
    <property type="entry name" value="HAD-like"/>
    <property type="match status" value="1"/>
</dbReference>
<dbReference type="Proteomes" id="UP000265618">
    <property type="component" value="Unassembled WGS sequence"/>
</dbReference>
<dbReference type="EMBL" id="BDIP01003515">
    <property type="protein sequence ID" value="GIQ87811.1"/>
    <property type="molecule type" value="Genomic_DNA"/>
</dbReference>
<feature type="binding site" evidence="3">
    <location>
        <position position="28"/>
    </location>
    <ligand>
        <name>Mg(2+)</name>
        <dbReference type="ChEBI" id="CHEBI:18420"/>
        <label>1</label>
    </ligand>
</feature>
<dbReference type="GO" id="GO:0004615">
    <property type="term" value="F:phosphomannomutase activity"/>
    <property type="evidence" value="ECO:0007669"/>
    <property type="project" value="UniProtKB-EC"/>
</dbReference>
<evidence type="ECO:0000256" key="3">
    <source>
        <dbReference type="PIRSR" id="PIRSR605002-3"/>
    </source>
</evidence>
<comment type="pathway">
    <text evidence="4">Nucleotide-sugar biosynthesis; GDP-alpha-D-mannose biosynthesis; alpha-D-mannose 1-phosphate from D-fructose 6-phosphate: step 2/2.</text>
</comment>
<comment type="cofactor">
    <cofactor evidence="3">
        <name>Mg(2+)</name>
        <dbReference type="ChEBI" id="CHEBI:18420"/>
    </cofactor>
</comment>
<dbReference type="GO" id="GO:0009298">
    <property type="term" value="P:GDP-mannose biosynthetic process"/>
    <property type="evidence" value="ECO:0007669"/>
    <property type="project" value="InterPro"/>
</dbReference>
<comment type="caution">
    <text evidence="5">The sequence shown here is derived from an EMBL/GenBank/DDBJ whole genome shotgun (WGS) entry which is preliminary data.</text>
</comment>
<sequence length="177" mass="19421">MADTTAVCSAAEKPTPAMQVEVPFLLFDCDGTLSPPRDAGDRPLLEYLLSLRQAGLCHLGVVGSSSRAVILDQLGADVLKHFDYVFSENGLVAYHGDVQIGSQSIVEHLGEDTVQEFVNDALKLLSECQLPFKRGCFIDVRTGMINVAPCGRGVSKAQRELFRVYDRQHLVRRGMVQ</sequence>
<evidence type="ECO:0000256" key="4">
    <source>
        <dbReference type="RuleBase" id="RU361118"/>
    </source>
</evidence>
<comment type="similarity">
    <text evidence="4">Belongs to the eukaryotic PMM family.</text>
</comment>
<keyword evidence="6" id="KW-1185">Reference proteome</keyword>
<feature type="non-terminal residue" evidence="5">
    <location>
        <position position="177"/>
    </location>
</feature>
<feature type="binding site" evidence="2">
    <location>
        <position position="141"/>
    </location>
    <ligand>
        <name>alpha-D-mannose 1-phosphate</name>
        <dbReference type="ChEBI" id="CHEBI:58409"/>
    </ligand>
</feature>
<name>A0A9K3D301_9EUKA</name>
<dbReference type="InterPro" id="IPR023214">
    <property type="entry name" value="HAD_sf"/>
</dbReference>
<feature type="binding site" evidence="2">
    <location>
        <position position="37"/>
    </location>
    <ligand>
        <name>alpha-D-mannose 1-phosphate</name>
        <dbReference type="ChEBI" id="CHEBI:58409"/>
    </ligand>
</feature>
<evidence type="ECO:0000313" key="6">
    <source>
        <dbReference type="Proteomes" id="UP000265618"/>
    </source>
</evidence>
<comment type="function">
    <text evidence="4">Involved in the synthesis of the GDP-mannose and dolichol-phosphate-mannose required for a number of critical mannosyl transfer reactions.</text>
</comment>
<feature type="active site" description="Nucleophile" evidence="1">
    <location>
        <position position="28"/>
    </location>
</feature>
<proteinExistence type="inferred from homology"/>
<dbReference type="InterPro" id="IPR005002">
    <property type="entry name" value="PMM"/>
</dbReference>
<keyword evidence="3" id="KW-0479">Metal-binding</keyword>
<keyword evidence="3" id="KW-0460">Magnesium</keyword>
<keyword evidence="4" id="KW-0963">Cytoplasm</keyword>